<dbReference type="InterPro" id="IPR045851">
    <property type="entry name" value="AMP-bd_C_sf"/>
</dbReference>
<organism evidence="5 8">
    <name type="scientific">Enterocloster aldenensis</name>
    <dbReference type="NCBI Taxonomy" id="358742"/>
    <lineage>
        <taxon>Bacteria</taxon>
        <taxon>Bacillati</taxon>
        <taxon>Bacillota</taxon>
        <taxon>Clostridia</taxon>
        <taxon>Lachnospirales</taxon>
        <taxon>Lachnospiraceae</taxon>
        <taxon>Enterocloster</taxon>
    </lineage>
</organism>
<dbReference type="PROSITE" id="PS00455">
    <property type="entry name" value="AMP_BINDING"/>
    <property type="match status" value="1"/>
</dbReference>
<comment type="similarity">
    <text evidence="1">Belongs to the ATP-dependent AMP-binding enzyme family.</text>
</comment>
<dbReference type="Gene3D" id="3.30.300.30">
    <property type="match status" value="1"/>
</dbReference>
<evidence type="ECO:0000313" key="5">
    <source>
        <dbReference type="EMBL" id="MCG4748070.1"/>
    </source>
</evidence>
<dbReference type="RefSeq" id="WP_173905923.1">
    <property type="nucleotide sequence ID" value="NZ_JAAITT010000002.1"/>
</dbReference>
<accession>A0AAW5BV71</accession>
<dbReference type="PANTHER" id="PTHR43201">
    <property type="entry name" value="ACYL-COA SYNTHETASE"/>
    <property type="match status" value="1"/>
</dbReference>
<dbReference type="Pfam" id="PF00501">
    <property type="entry name" value="AMP-binding"/>
    <property type="match status" value="1"/>
</dbReference>
<comment type="caution">
    <text evidence="5">The sequence shown here is derived from an EMBL/GenBank/DDBJ whole genome shotgun (WGS) entry which is preliminary data.</text>
</comment>
<evidence type="ECO:0000256" key="2">
    <source>
        <dbReference type="ARBA" id="ARBA00022598"/>
    </source>
</evidence>
<dbReference type="PANTHER" id="PTHR43201:SF5">
    <property type="entry name" value="MEDIUM-CHAIN ACYL-COA LIGASE ACSF2, MITOCHONDRIAL"/>
    <property type="match status" value="1"/>
</dbReference>
<protein>
    <submittedName>
        <fullName evidence="5">Acyl--CoA ligase</fullName>
    </submittedName>
</protein>
<evidence type="ECO:0000259" key="3">
    <source>
        <dbReference type="Pfam" id="PF00501"/>
    </source>
</evidence>
<dbReference type="CDD" id="cd04433">
    <property type="entry name" value="AFD_class_I"/>
    <property type="match status" value="1"/>
</dbReference>
<dbReference type="Proteomes" id="UP000669239">
    <property type="component" value="Unassembled WGS sequence"/>
</dbReference>
<sequence length="509" mass="57178">MYESLCRSRQRQPKQCCIVDDTGTAYSYEQFFDRVEEFAEVLNHLYHVVPGMHIGVLLYNSIEFCVSIYAINKLRAVAVLFSTKYRRPETSSLIARADLGGMIFHRDFEEWFQDNKSQMFLIGMEQGNIYTGSTGDPVAGRKAGETSGILSEIIPEDNAVLMFTSGTTSRSKGVRMTNFNIMHAIAVYQKIFHITEKDRTVIPIPAYHVTGLIGLMGLFIHGGGCIWLHKYFDSGRVLREINNRHITFLHASPTVFSLLLERRQDAPQLSDIRMMVCGSSNMPKEKILELQEWMPQAEFRTVYGLTETSSPATIFPDHAADSVHIGSSGCPIPGMQFKICGDQGNLLPGHKTGTVMVRGTTVTAGYYQQDGGLTEDGWLDTGDLGYFDEEGYLYIVDRKKDMINRGGEKVCSFDIENALYGISGIREAAVVGIADERYGEIPVAMAVTEPGCDLTEEKIKMLLREQLAKFQIPVKIMFSRSLPMTANLKVDKRAIRELMKQNQNKEDMQ</sequence>
<dbReference type="InterPro" id="IPR025110">
    <property type="entry name" value="AMP-bd_C"/>
</dbReference>
<dbReference type="EMBL" id="JAAITT010000002">
    <property type="protein sequence ID" value="NSJ47365.1"/>
    <property type="molecule type" value="Genomic_DNA"/>
</dbReference>
<dbReference type="InterPro" id="IPR000873">
    <property type="entry name" value="AMP-dep_synth/lig_dom"/>
</dbReference>
<evidence type="ECO:0000313" key="7">
    <source>
        <dbReference type="Proteomes" id="UP000669239"/>
    </source>
</evidence>
<dbReference type="GO" id="GO:0031956">
    <property type="term" value="F:medium-chain fatty acid-CoA ligase activity"/>
    <property type="evidence" value="ECO:0007669"/>
    <property type="project" value="TreeGrafter"/>
</dbReference>
<dbReference type="Pfam" id="PF13193">
    <property type="entry name" value="AMP-binding_C"/>
    <property type="match status" value="1"/>
</dbReference>
<reference evidence="6" key="2">
    <citation type="submission" date="2020-02" db="EMBL/GenBank/DDBJ databases">
        <authorList>
            <person name="Littmann E."/>
            <person name="Sorbara M."/>
        </authorList>
    </citation>
    <scope>NUCLEOTIDE SEQUENCE</scope>
    <source>
        <strain evidence="6">MSK.1.17</strain>
    </source>
</reference>
<evidence type="ECO:0000256" key="1">
    <source>
        <dbReference type="ARBA" id="ARBA00006432"/>
    </source>
</evidence>
<dbReference type="SUPFAM" id="SSF56801">
    <property type="entry name" value="Acetyl-CoA synthetase-like"/>
    <property type="match status" value="1"/>
</dbReference>
<dbReference type="GO" id="GO:0006631">
    <property type="term" value="P:fatty acid metabolic process"/>
    <property type="evidence" value="ECO:0007669"/>
    <property type="project" value="TreeGrafter"/>
</dbReference>
<dbReference type="Gene3D" id="3.40.50.12780">
    <property type="entry name" value="N-terminal domain of ligase-like"/>
    <property type="match status" value="1"/>
</dbReference>
<gene>
    <name evidence="6" type="ORF">G5B36_01420</name>
    <name evidence="5" type="ORF">L0N08_21865</name>
</gene>
<dbReference type="InterPro" id="IPR020845">
    <property type="entry name" value="AMP-binding_CS"/>
</dbReference>
<dbReference type="InterPro" id="IPR042099">
    <property type="entry name" value="ANL_N_sf"/>
</dbReference>
<keyword evidence="7" id="KW-1185">Reference proteome</keyword>
<feature type="domain" description="AMP-binding enzyme C-terminal" evidence="4">
    <location>
        <begin position="415"/>
        <end position="489"/>
    </location>
</feature>
<evidence type="ECO:0000313" key="8">
    <source>
        <dbReference type="Proteomes" id="UP001299608"/>
    </source>
</evidence>
<dbReference type="AlphaFoldDB" id="A0AAW5BV71"/>
<proteinExistence type="inferred from homology"/>
<reference evidence="5" key="3">
    <citation type="submission" date="2022-01" db="EMBL/GenBank/DDBJ databases">
        <title>Collection of gut derived symbiotic bacterial strains cultured from healthy donors.</title>
        <authorList>
            <person name="Lin H."/>
            <person name="Kohout C."/>
            <person name="Waligurski E."/>
            <person name="Pamer E.G."/>
        </authorList>
    </citation>
    <scope>NUCLEOTIDE SEQUENCE</scope>
    <source>
        <strain evidence="5">DFI.6.55</strain>
    </source>
</reference>
<reference evidence="6 7" key="1">
    <citation type="journal article" date="2020" name="Cell Host Microbe">
        <title>Functional and Genomic Variation between Human-Derived Isolates of Lachnospiraceae Reveals Inter- and Intra-Species Diversity.</title>
        <authorList>
            <person name="Sorbara M.T."/>
            <person name="Littmann E.R."/>
            <person name="Fontana E."/>
            <person name="Moody T.U."/>
            <person name="Kohout C.E."/>
            <person name="Gjonbalaj M."/>
            <person name="Eaton V."/>
            <person name="Seok R."/>
            <person name="Leiner I.M."/>
            <person name="Pamer E.G."/>
        </authorList>
    </citation>
    <scope>NUCLEOTIDE SEQUENCE [LARGE SCALE GENOMIC DNA]</scope>
    <source>
        <strain evidence="6 7">MSK.1.17</strain>
    </source>
</reference>
<evidence type="ECO:0000259" key="4">
    <source>
        <dbReference type="Pfam" id="PF13193"/>
    </source>
</evidence>
<evidence type="ECO:0000313" key="6">
    <source>
        <dbReference type="EMBL" id="NSJ47365.1"/>
    </source>
</evidence>
<name>A0AAW5BV71_9FIRM</name>
<feature type="domain" description="AMP-dependent synthetase/ligase" evidence="3">
    <location>
        <begin position="8"/>
        <end position="367"/>
    </location>
</feature>
<dbReference type="EMBL" id="JAKNGE010000032">
    <property type="protein sequence ID" value="MCG4748070.1"/>
    <property type="molecule type" value="Genomic_DNA"/>
</dbReference>
<keyword evidence="2 5" id="KW-0436">Ligase</keyword>
<dbReference type="Proteomes" id="UP001299608">
    <property type="component" value="Unassembled WGS sequence"/>
</dbReference>